<comment type="similarity">
    <text evidence="1">Belongs to the WSCD family.</text>
</comment>
<evidence type="ECO:0000256" key="1">
    <source>
        <dbReference type="ARBA" id="ARBA00010236"/>
    </source>
</evidence>
<dbReference type="Proteomes" id="UP000198287">
    <property type="component" value="Unassembled WGS sequence"/>
</dbReference>
<keyword evidence="3" id="KW-1133">Transmembrane helix</keyword>
<evidence type="ECO:0000313" key="6">
    <source>
        <dbReference type="Proteomes" id="UP000198287"/>
    </source>
</evidence>
<feature type="compositionally biased region" description="Polar residues" evidence="2">
    <location>
        <begin position="124"/>
        <end position="139"/>
    </location>
</feature>
<feature type="transmembrane region" description="Helical" evidence="3">
    <location>
        <begin position="21"/>
        <end position="39"/>
    </location>
</feature>
<dbReference type="OrthoDB" id="5985073at2759"/>
<dbReference type="PANTHER" id="PTHR45964:SF9">
    <property type="entry name" value="SULFOTRANSFERASE"/>
    <property type="match status" value="1"/>
</dbReference>
<evidence type="ECO:0000259" key="4">
    <source>
        <dbReference type="Pfam" id="PF00685"/>
    </source>
</evidence>
<dbReference type="Gene3D" id="3.40.50.300">
    <property type="entry name" value="P-loop containing nucleotide triphosphate hydrolases"/>
    <property type="match status" value="1"/>
</dbReference>
<reference evidence="5 6" key="1">
    <citation type="submission" date="2015-12" db="EMBL/GenBank/DDBJ databases">
        <title>The genome of Folsomia candida.</title>
        <authorList>
            <person name="Faddeeva A."/>
            <person name="Derks M.F."/>
            <person name="Anvar Y."/>
            <person name="Smit S."/>
            <person name="Van Straalen N."/>
            <person name="Roelofs D."/>
        </authorList>
    </citation>
    <scope>NUCLEOTIDE SEQUENCE [LARGE SCALE GENOMIC DNA]</scope>
    <source>
        <strain evidence="5 6">VU population</strain>
        <tissue evidence="5">Whole body</tissue>
    </source>
</reference>
<protein>
    <submittedName>
        <fullName evidence="5">WSC domain-containing protein 1</fullName>
    </submittedName>
</protein>
<dbReference type="SUPFAM" id="SSF52540">
    <property type="entry name" value="P-loop containing nucleoside triphosphate hydrolases"/>
    <property type="match status" value="1"/>
</dbReference>
<dbReference type="PANTHER" id="PTHR45964">
    <property type="entry name" value="WSCD FAMILY MEMBER CG9164"/>
    <property type="match status" value="1"/>
</dbReference>
<organism evidence="5 6">
    <name type="scientific">Folsomia candida</name>
    <name type="common">Springtail</name>
    <dbReference type="NCBI Taxonomy" id="158441"/>
    <lineage>
        <taxon>Eukaryota</taxon>
        <taxon>Metazoa</taxon>
        <taxon>Ecdysozoa</taxon>
        <taxon>Arthropoda</taxon>
        <taxon>Hexapoda</taxon>
        <taxon>Collembola</taxon>
        <taxon>Entomobryomorpha</taxon>
        <taxon>Isotomoidea</taxon>
        <taxon>Isotomidae</taxon>
        <taxon>Proisotominae</taxon>
        <taxon>Folsomia</taxon>
    </lineage>
</organism>
<dbReference type="Pfam" id="PF00685">
    <property type="entry name" value="Sulfotransfer_1"/>
    <property type="match status" value="1"/>
</dbReference>
<dbReference type="STRING" id="158441.A0A226F107"/>
<dbReference type="AlphaFoldDB" id="A0A226F107"/>
<feature type="region of interest" description="Disordered" evidence="2">
    <location>
        <begin position="123"/>
        <end position="146"/>
    </location>
</feature>
<keyword evidence="3" id="KW-0472">Membrane</keyword>
<keyword evidence="6" id="KW-1185">Reference proteome</keyword>
<dbReference type="InterPro" id="IPR000863">
    <property type="entry name" value="Sulfotransferase_dom"/>
</dbReference>
<dbReference type="OMA" id="IMSWVEN"/>
<dbReference type="InterPro" id="IPR051589">
    <property type="entry name" value="Sialate-O-sulfotransferase"/>
</dbReference>
<sequence>MIMLPIPVPIIGSNKRLLIPLLYLAATASFCYLFLIALVKVRPTQYHKEETLKAAHTSDLQRHFPFNTKSQHSLLDLRRKKTFEKFKREVDTDLFFDAYAEQRINPADHHQVSTFKSRKKKLETLSSTVPPNATTTEQKNGTRRSDPTKIWFGHQDLDEPGPTVVRPWPNDPQCSRFQIRFANKGAFKPRALLSFPGSGNSWLRYLIECSTGIFTGSVFNDTKIYSMGMLGELRSPSDGSTIVQKTHHDALRFTNFKTKQAYVKLTELMFGYRGILLIRNPYDALISYWNFVETRDHRGHAMQDKFNLFKWQTFVLTMVPKWSSMIMSWVENTQSLLIVEYEQVKKNPHTQLIRILQHLDQPVDEDRLTCLLKPDNVEGPFHRRGHKNKTQNSFFTNNNPFQMAMGESATKEKEKNLLDFQVPEQNSKSWRTDSLLLEQNSSRLLSSLDLIVQDNIKQINRFFSDKYIPIFLNYRGPTTTTTTSCCSQHKT</sequence>
<dbReference type="InterPro" id="IPR027417">
    <property type="entry name" value="P-loop_NTPase"/>
</dbReference>
<feature type="domain" description="Sulfotransferase" evidence="4">
    <location>
        <begin position="272"/>
        <end position="372"/>
    </location>
</feature>
<gene>
    <name evidence="5" type="ORF">Fcan01_03681</name>
</gene>
<evidence type="ECO:0000256" key="3">
    <source>
        <dbReference type="SAM" id="Phobius"/>
    </source>
</evidence>
<evidence type="ECO:0000256" key="2">
    <source>
        <dbReference type="SAM" id="MobiDB-lite"/>
    </source>
</evidence>
<proteinExistence type="inferred from homology"/>
<accession>A0A226F107</accession>
<comment type="caution">
    <text evidence="5">The sequence shown here is derived from an EMBL/GenBank/DDBJ whole genome shotgun (WGS) entry which is preliminary data.</text>
</comment>
<dbReference type="EMBL" id="LNIX01000001">
    <property type="protein sequence ID" value="OXA63465.1"/>
    <property type="molecule type" value="Genomic_DNA"/>
</dbReference>
<evidence type="ECO:0000313" key="5">
    <source>
        <dbReference type="EMBL" id="OXA63465.1"/>
    </source>
</evidence>
<keyword evidence="3" id="KW-0812">Transmembrane</keyword>
<dbReference type="GO" id="GO:0008146">
    <property type="term" value="F:sulfotransferase activity"/>
    <property type="evidence" value="ECO:0007669"/>
    <property type="project" value="InterPro"/>
</dbReference>
<name>A0A226F107_FOLCA</name>